<dbReference type="Proteomes" id="UP000217790">
    <property type="component" value="Unassembled WGS sequence"/>
</dbReference>
<keyword evidence="3" id="KW-1185">Reference proteome</keyword>
<keyword evidence="1" id="KW-1133">Transmembrane helix</keyword>
<dbReference type="EMBL" id="KZ293710">
    <property type="protein sequence ID" value="PBK83035.1"/>
    <property type="molecule type" value="Genomic_DNA"/>
</dbReference>
<dbReference type="STRING" id="47427.A0A2H3CJ14"/>
<organism evidence="2 3">
    <name type="scientific">Armillaria gallica</name>
    <name type="common">Bulbous honey fungus</name>
    <name type="synonym">Armillaria bulbosa</name>
    <dbReference type="NCBI Taxonomy" id="47427"/>
    <lineage>
        <taxon>Eukaryota</taxon>
        <taxon>Fungi</taxon>
        <taxon>Dikarya</taxon>
        <taxon>Basidiomycota</taxon>
        <taxon>Agaricomycotina</taxon>
        <taxon>Agaricomycetes</taxon>
        <taxon>Agaricomycetidae</taxon>
        <taxon>Agaricales</taxon>
        <taxon>Marasmiineae</taxon>
        <taxon>Physalacriaceae</taxon>
        <taxon>Armillaria</taxon>
    </lineage>
</organism>
<dbReference type="OrthoDB" id="2956246at2759"/>
<feature type="non-terminal residue" evidence="2">
    <location>
        <position position="1"/>
    </location>
</feature>
<dbReference type="OMA" id="FEMTDIN"/>
<evidence type="ECO:0000313" key="3">
    <source>
        <dbReference type="Proteomes" id="UP000217790"/>
    </source>
</evidence>
<evidence type="ECO:0000313" key="2">
    <source>
        <dbReference type="EMBL" id="PBK83035.1"/>
    </source>
</evidence>
<proteinExistence type="predicted"/>
<feature type="transmembrane region" description="Helical" evidence="1">
    <location>
        <begin position="98"/>
        <end position="124"/>
    </location>
</feature>
<feature type="transmembrane region" description="Helical" evidence="1">
    <location>
        <begin position="130"/>
        <end position="149"/>
    </location>
</feature>
<keyword evidence="1" id="KW-0472">Membrane</keyword>
<keyword evidence="1" id="KW-0812">Transmembrane</keyword>
<evidence type="ECO:0000256" key="1">
    <source>
        <dbReference type="SAM" id="Phobius"/>
    </source>
</evidence>
<name>A0A2H3CJ14_ARMGA</name>
<sequence length="202" mass="22817">ADLPAIAVRTVLMGMASWLDILVLAPGMHQQQSASEVNHGKFPKTGPLVNRSIFHVENLATVSYLQHIGCTGYLITTVNSKDWKNPYFNVFPPQYHMFYTAGVSMALLYLLCPMLTIVIFALMGSIRDRWVLAVLGMIVLSRTINVFVIKQRASDLSVWKGAEEEGREDLLIVLYQDHWIRLQGDISDIKHVMAGQWLQDED</sequence>
<accession>A0A2H3CJ14</accession>
<reference evidence="3" key="1">
    <citation type="journal article" date="2017" name="Nat. Ecol. Evol.">
        <title>Genome expansion and lineage-specific genetic innovations in the forest pathogenic fungi Armillaria.</title>
        <authorList>
            <person name="Sipos G."/>
            <person name="Prasanna A.N."/>
            <person name="Walter M.C."/>
            <person name="O'Connor E."/>
            <person name="Balint B."/>
            <person name="Krizsan K."/>
            <person name="Kiss B."/>
            <person name="Hess J."/>
            <person name="Varga T."/>
            <person name="Slot J."/>
            <person name="Riley R."/>
            <person name="Boka B."/>
            <person name="Rigling D."/>
            <person name="Barry K."/>
            <person name="Lee J."/>
            <person name="Mihaltcheva S."/>
            <person name="LaButti K."/>
            <person name="Lipzen A."/>
            <person name="Waldron R."/>
            <person name="Moloney N.M."/>
            <person name="Sperisen C."/>
            <person name="Kredics L."/>
            <person name="Vagvoelgyi C."/>
            <person name="Patrignani A."/>
            <person name="Fitzpatrick D."/>
            <person name="Nagy I."/>
            <person name="Doyle S."/>
            <person name="Anderson J.B."/>
            <person name="Grigoriev I.V."/>
            <person name="Gueldener U."/>
            <person name="Muensterkoetter M."/>
            <person name="Nagy L.G."/>
        </authorList>
    </citation>
    <scope>NUCLEOTIDE SEQUENCE [LARGE SCALE GENOMIC DNA]</scope>
    <source>
        <strain evidence="3">Ar21-2</strain>
    </source>
</reference>
<protein>
    <submittedName>
        <fullName evidence="2">Uncharacterized protein</fullName>
    </submittedName>
</protein>
<dbReference type="InParanoid" id="A0A2H3CJ14"/>
<feature type="transmembrane region" description="Helical" evidence="1">
    <location>
        <begin position="6"/>
        <end position="25"/>
    </location>
</feature>
<dbReference type="AlphaFoldDB" id="A0A2H3CJ14"/>
<gene>
    <name evidence="2" type="ORF">ARMGADRAFT_1137875</name>
</gene>